<sequence length="210" mass="23663">MLIKIGHISDSTRFGLQHVKPQTLVHNPSSNLVIFNLNEKQGLSILNSYTRLQRHNKNKRIYVVYSGVEPGIPPSGPPHQNILSWAVALALGVVIPFISYKWGPTLKEKIEMIMQKTEDVAEAVEKVAEKVEKVAEDIIDDLPEGGKLREAAEFVEKMAERARIDAGVVDDFIDKAQEEEEKKIEESLKDEPKTALDETKIKKEDPKQNN</sequence>
<evidence type="ECO:0000256" key="1">
    <source>
        <dbReference type="SAM" id="MobiDB-lite"/>
    </source>
</evidence>
<dbReference type="PANTHER" id="PTHR33735:SF26">
    <property type="entry name" value="PTERIN-BINDING DOMAIN-CONTAINING PROTEIN"/>
    <property type="match status" value="1"/>
</dbReference>
<organism evidence="2 3">
    <name type="scientific">Castilleja foliolosa</name>
    <dbReference type="NCBI Taxonomy" id="1961234"/>
    <lineage>
        <taxon>Eukaryota</taxon>
        <taxon>Viridiplantae</taxon>
        <taxon>Streptophyta</taxon>
        <taxon>Embryophyta</taxon>
        <taxon>Tracheophyta</taxon>
        <taxon>Spermatophyta</taxon>
        <taxon>Magnoliopsida</taxon>
        <taxon>eudicotyledons</taxon>
        <taxon>Gunneridae</taxon>
        <taxon>Pentapetalae</taxon>
        <taxon>asterids</taxon>
        <taxon>lamiids</taxon>
        <taxon>Lamiales</taxon>
        <taxon>Orobanchaceae</taxon>
        <taxon>Pedicularideae</taxon>
        <taxon>Castillejinae</taxon>
        <taxon>Castilleja</taxon>
    </lineage>
</organism>
<evidence type="ECO:0000313" key="2">
    <source>
        <dbReference type="EMBL" id="KAL3638876.1"/>
    </source>
</evidence>
<gene>
    <name evidence="2" type="ORF">CASFOL_016783</name>
</gene>
<accession>A0ABD3DD56</accession>
<dbReference type="EMBL" id="JAVIJP010000018">
    <property type="protein sequence ID" value="KAL3638876.1"/>
    <property type="molecule type" value="Genomic_DNA"/>
</dbReference>
<dbReference type="PANTHER" id="PTHR33735">
    <property type="entry name" value="EXPRESSED PROTEIN"/>
    <property type="match status" value="1"/>
</dbReference>
<feature type="region of interest" description="Disordered" evidence="1">
    <location>
        <begin position="183"/>
        <end position="210"/>
    </location>
</feature>
<proteinExistence type="predicted"/>
<comment type="caution">
    <text evidence="2">The sequence shown here is derived from an EMBL/GenBank/DDBJ whole genome shotgun (WGS) entry which is preliminary data.</text>
</comment>
<dbReference type="Proteomes" id="UP001632038">
    <property type="component" value="Unassembled WGS sequence"/>
</dbReference>
<keyword evidence="3" id="KW-1185">Reference proteome</keyword>
<protein>
    <submittedName>
        <fullName evidence="2">Uncharacterized protein</fullName>
    </submittedName>
</protein>
<dbReference type="AlphaFoldDB" id="A0ABD3DD56"/>
<reference evidence="3" key="1">
    <citation type="journal article" date="2024" name="IScience">
        <title>Strigolactones Initiate the Formation of Haustorium-like Structures in Castilleja.</title>
        <authorList>
            <person name="Buerger M."/>
            <person name="Peterson D."/>
            <person name="Chory J."/>
        </authorList>
    </citation>
    <scope>NUCLEOTIDE SEQUENCE [LARGE SCALE GENOMIC DNA]</scope>
</reference>
<evidence type="ECO:0000313" key="3">
    <source>
        <dbReference type="Proteomes" id="UP001632038"/>
    </source>
</evidence>
<name>A0ABD3DD56_9LAMI</name>